<dbReference type="HOGENOM" id="CLU_027938_5_1_5"/>
<sequence>MRLVRSLVFNIFYVLWTVVVGLVGLPVLVYSNKTGHRLLVQRVARVWVRGFLGAARWLLNLTFEVSGLENIPEGPVIFASKHQSAFETFLFHHLFDDPAYVLKKELVDIPLLGWYFQGTGMISVDREAGASALKSMVRDARAALDRGSKLVIFPEGTRVPVDSDRPYQPGIIALYTQTGAPVVPIALNSGVFWPRNSFMKRPGVISIEFLPPIAPGGQRKAFLDDLRGRIEARTKELVATAKVA</sequence>
<keyword evidence="3 6" id="KW-0012">Acyltransferase</keyword>
<organism evidence="6 7">
    <name type="scientific">Pararhodospirillum photometricum DSM 122</name>
    <dbReference type="NCBI Taxonomy" id="1150469"/>
    <lineage>
        <taxon>Bacteria</taxon>
        <taxon>Pseudomonadati</taxon>
        <taxon>Pseudomonadota</taxon>
        <taxon>Alphaproteobacteria</taxon>
        <taxon>Rhodospirillales</taxon>
        <taxon>Rhodospirillaceae</taxon>
        <taxon>Pararhodospirillum</taxon>
    </lineage>
</organism>
<dbReference type="GO" id="GO:0003841">
    <property type="term" value="F:1-acylglycerol-3-phosphate O-acyltransferase activity"/>
    <property type="evidence" value="ECO:0007669"/>
    <property type="project" value="UniProtKB-EC"/>
</dbReference>
<keyword evidence="4" id="KW-0812">Transmembrane</keyword>
<dbReference type="KEGG" id="rpm:RSPPHO_01486"/>
<dbReference type="CDD" id="cd07989">
    <property type="entry name" value="LPLAT_AGPAT-like"/>
    <property type="match status" value="1"/>
</dbReference>
<keyword evidence="7" id="KW-1185">Reference proteome</keyword>
<comment type="pathway">
    <text evidence="1">Lipid metabolism.</text>
</comment>
<reference evidence="6 7" key="1">
    <citation type="submission" date="2012-02" db="EMBL/GenBank/DDBJ databases">
        <title>Shotgun genome sequence of Phaeospirillum photometricum DSM 122.</title>
        <authorList>
            <person name="Duquesne K."/>
            <person name="Sturgis J."/>
        </authorList>
    </citation>
    <scope>NUCLEOTIDE SEQUENCE [LARGE SCALE GENOMIC DNA]</scope>
    <source>
        <strain evidence="7">DSM122</strain>
    </source>
</reference>
<keyword evidence="2 6" id="KW-0808">Transferase</keyword>
<evidence type="ECO:0000256" key="4">
    <source>
        <dbReference type="SAM" id="Phobius"/>
    </source>
</evidence>
<dbReference type="PATRIC" id="fig|1150469.3.peg.1675"/>
<evidence type="ECO:0000256" key="1">
    <source>
        <dbReference type="ARBA" id="ARBA00005189"/>
    </source>
</evidence>
<keyword evidence="4" id="KW-1133">Transmembrane helix</keyword>
<dbReference type="EMBL" id="HE663493">
    <property type="protein sequence ID" value="CCG08112.1"/>
    <property type="molecule type" value="Genomic_DNA"/>
</dbReference>
<dbReference type="eggNOG" id="COG0204">
    <property type="taxonomic scope" value="Bacteria"/>
</dbReference>
<name>H6SJE7_PARPM</name>
<dbReference type="PANTHER" id="PTHR10434:SF40">
    <property type="entry name" value="1-ACYL-SN-GLYCEROL-3-PHOSPHATE ACYLTRANSFERASE"/>
    <property type="match status" value="1"/>
</dbReference>
<dbReference type="GO" id="GO:0006654">
    <property type="term" value="P:phosphatidic acid biosynthetic process"/>
    <property type="evidence" value="ECO:0007669"/>
    <property type="project" value="TreeGrafter"/>
</dbReference>
<dbReference type="Pfam" id="PF01553">
    <property type="entry name" value="Acyltransferase"/>
    <property type="match status" value="1"/>
</dbReference>
<dbReference type="EC" id="2.3.1.51" evidence="6"/>
<dbReference type="RefSeq" id="WP_014414751.1">
    <property type="nucleotide sequence ID" value="NC_017059.1"/>
</dbReference>
<dbReference type="PANTHER" id="PTHR10434">
    <property type="entry name" value="1-ACYL-SN-GLYCEROL-3-PHOSPHATE ACYLTRANSFERASE"/>
    <property type="match status" value="1"/>
</dbReference>
<evidence type="ECO:0000256" key="2">
    <source>
        <dbReference type="ARBA" id="ARBA00022679"/>
    </source>
</evidence>
<dbReference type="SUPFAM" id="SSF69593">
    <property type="entry name" value="Glycerol-3-phosphate (1)-acyltransferase"/>
    <property type="match status" value="1"/>
</dbReference>
<dbReference type="AlphaFoldDB" id="H6SJE7"/>
<evidence type="ECO:0000256" key="3">
    <source>
        <dbReference type="ARBA" id="ARBA00023315"/>
    </source>
</evidence>
<evidence type="ECO:0000313" key="7">
    <source>
        <dbReference type="Proteomes" id="UP000033220"/>
    </source>
</evidence>
<proteinExistence type="predicted"/>
<protein>
    <submittedName>
        <fullName evidence="6">1-acyl-sn-glycerol-3-phosphate acyltransferase</fullName>
        <ecNumber evidence="6">2.3.1.51</ecNumber>
    </submittedName>
</protein>
<dbReference type="Proteomes" id="UP000033220">
    <property type="component" value="Chromosome DSM 122"/>
</dbReference>
<evidence type="ECO:0000259" key="5">
    <source>
        <dbReference type="SMART" id="SM00563"/>
    </source>
</evidence>
<dbReference type="OrthoDB" id="5290997at2"/>
<feature type="transmembrane region" description="Helical" evidence="4">
    <location>
        <begin position="7"/>
        <end position="30"/>
    </location>
</feature>
<gene>
    <name evidence="6" type="ORF">RSPPHO_01486</name>
</gene>
<accession>H6SJE7</accession>
<keyword evidence="4" id="KW-0472">Membrane</keyword>
<dbReference type="SMART" id="SM00563">
    <property type="entry name" value="PlsC"/>
    <property type="match status" value="1"/>
</dbReference>
<dbReference type="STRING" id="1150469.RSPPHO_01486"/>
<dbReference type="InterPro" id="IPR002123">
    <property type="entry name" value="Plipid/glycerol_acylTrfase"/>
</dbReference>
<feature type="domain" description="Phospholipid/glycerol acyltransferase" evidence="5">
    <location>
        <begin position="76"/>
        <end position="190"/>
    </location>
</feature>
<evidence type="ECO:0000313" key="6">
    <source>
        <dbReference type="EMBL" id="CCG08112.1"/>
    </source>
</evidence>